<protein>
    <submittedName>
        <fullName evidence="1">Uncharacterized protein</fullName>
    </submittedName>
</protein>
<evidence type="ECO:0000313" key="2">
    <source>
        <dbReference type="Proteomes" id="UP000887013"/>
    </source>
</evidence>
<dbReference type="Proteomes" id="UP000887013">
    <property type="component" value="Unassembled WGS sequence"/>
</dbReference>
<dbReference type="EMBL" id="BMAW01096651">
    <property type="protein sequence ID" value="GFS75708.1"/>
    <property type="molecule type" value="Genomic_DNA"/>
</dbReference>
<comment type="caution">
    <text evidence="1">The sequence shown here is derived from an EMBL/GenBank/DDBJ whole genome shotgun (WGS) entry which is preliminary data.</text>
</comment>
<gene>
    <name evidence="1" type="ORF">NPIL_67051</name>
</gene>
<proteinExistence type="predicted"/>
<reference evidence="1" key="1">
    <citation type="submission" date="2020-08" db="EMBL/GenBank/DDBJ databases">
        <title>Multicomponent nature underlies the extraordinary mechanical properties of spider dragline silk.</title>
        <authorList>
            <person name="Kono N."/>
            <person name="Nakamura H."/>
            <person name="Mori M."/>
            <person name="Yoshida Y."/>
            <person name="Ohtoshi R."/>
            <person name="Malay A.D."/>
            <person name="Moran D.A.P."/>
            <person name="Tomita M."/>
            <person name="Numata K."/>
            <person name="Arakawa K."/>
        </authorList>
    </citation>
    <scope>NUCLEOTIDE SEQUENCE</scope>
</reference>
<accession>A0A8X6MSM3</accession>
<keyword evidence="2" id="KW-1185">Reference proteome</keyword>
<sequence length="89" mass="10151">MSPYTASSLRIIHLPQQIDGLGRKWSLVSRWKVSSSFQRKGLTSRRNKKGGLAATVLEQDLSGATGERFVREESDKPFWKKKKRGFNDI</sequence>
<evidence type="ECO:0000313" key="1">
    <source>
        <dbReference type="EMBL" id="GFS75708.1"/>
    </source>
</evidence>
<organism evidence="1 2">
    <name type="scientific">Nephila pilipes</name>
    <name type="common">Giant wood spider</name>
    <name type="synonym">Nephila maculata</name>
    <dbReference type="NCBI Taxonomy" id="299642"/>
    <lineage>
        <taxon>Eukaryota</taxon>
        <taxon>Metazoa</taxon>
        <taxon>Ecdysozoa</taxon>
        <taxon>Arthropoda</taxon>
        <taxon>Chelicerata</taxon>
        <taxon>Arachnida</taxon>
        <taxon>Araneae</taxon>
        <taxon>Araneomorphae</taxon>
        <taxon>Entelegynae</taxon>
        <taxon>Araneoidea</taxon>
        <taxon>Nephilidae</taxon>
        <taxon>Nephila</taxon>
    </lineage>
</organism>
<name>A0A8X6MSM3_NEPPI</name>
<dbReference type="AlphaFoldDB" id="A0A8X6MSM3"/>